<dbReference type="AlphaFoldDB" id="A0A1Y6CMB8"/>
<dbReference type="PRINTS" id="PR00080">
    <property type="entry name" value="SDRFAMILY"/>
</dbReference>
<dbReference type="InterPro" id="IPR002347">
    <property type="entry name" value="SDR_fam"/>
</dbReference>
<comment type="similarity">
    <text evidence="1">Belongs to the short-chain dehydrogenases/reductases (SDR) family.</text>
</comment>
<name>A0A1Y6CMB8_9BACT</name>
<dbReference type="Pfam" id="PF13561">
    <property type="entry name" value="adh_short_C2"/>
    <property type="match status" value="1"/>
</dbReference>
<protein>
    <submittedName>
        <fullName evidence="2">3-oxoacyl-[acyl-carrier protein] reductase</fullName>
    </submittedName>
</protein>
<dbReference type="EMBL" id="FWZT01000020">
    <property type="protein sequence ID" value="SMF59888.1"/>
    <property type="molecule type" value="Genomic_DNA"/>
</dbReference>
<keyword evidence="3" id="KW-1185">Reference proteome</keyword>
<gene>
    <name evidence="2" type="ORF">SAMN06296036_12057</name>
</gene>
<sequence length="259" mass="26628">MDLRLSGKKALVCGASQGIGRAVAQELALLGCQVIALARNESKLRDTVASLEGDGHQILVADHGRTQELKDAVHGFVENHGAIHILINNSGGPPGGPIQDAGDDAFLAAYTRHLLANVNLSRVLLPGMKDAGFGRIINIISTSVKIPIKGLGVSNATRGAVANWAKTLSYEVASHGITVNNVLPGATETSRLDQIIAGQAEKQGKSQDAVVAAMKGTIPAARFGKDYEVAAVAAFLASPAAAYVNGASIPVDGGRTGSL</sequence>
<dbReference type="OrthoDB" id="9793499at2"/>
<evidence type="ECO:0000313" key="2">
    <source>
        <dbReference type="EMBL" id="SMF59888.1"/>
    </source>
</evidence>
<evidence type="ECO:0000256" key="1">
    <source>
        <dbReference type="ARBA" id="ARBA00006484"/>
    </source>
</evidence>
<dbReference type="STRING" id="1513793.SAMN06296036_12057"/>
<dbReference type="SUPFAM" id="SSF51735">
    <property type="entry name" value="NAD(P)-binding Rossmann-fold domains"/>
    <property type="match status" value="1"/>
</dbReference>
<organism evidence="2 3">
    <name type="scientific">Pseudobacteriovorax antillogorgiicola</name>
    <dbReference type="NCBI Taxonomy" id="1513793"/>
    <lineage>
        <taxon>Bacteria</taxon>
        <taxon>Pseudomonadati</taxon>
        <taxon>Bdellovibrionota</taxon>
        <taxon>Oligoflexia</taxon>
        <taxon>Oligoflexales</taxon>
        <taxon>Pseudobacteriovoracaceae</taxon>
        <taxon>Pseudobacteriovorax</taxon>
    </lineage>
</organism>
<reference evidence="3" key="1">
    <citation type="submission" date="2017-04" db="EMBL/GenBank/DDBJ databases">
        <authorList>
            <person name="Varghese N."/>
            <person name="Submissions S."/>
        </authorList>
    </citation>
    <scope>NUCLEOTIDE SEQUENCE [LARGE SCALE GENOMIC DNA]</scope>
    <source>
        <strain evidence="3">RKEM611</strain>
    </source>
</reference>
<dbReference type="Gene3D" id="3.40.50.720">
    <property type="entry name" value="NAD(P)-binding Rossmann-like Domain"/>
    <property type="match status" value="1"/>
</dbReference>
<dbReference type="PANTHER" id="PTHR42879:SF6">
    <property type="entry name" value="NADPH-DEPENDENT REDUCTASE BACG"/>
    <property type="match status" value="1"/>
</dbReference>
<accession>A0A1Y6CMB8</accession>
<dbReference type="InterPro" id="IPR050259">
    <property type="entry name" value="SDR"/>
</dbReference>
<dbReference type="Proteomes" id="UP000192907">
    <property type="component" value="Unassembled WGS sequence"/>
</dbReference>
<dbReference type="PRINTS" id="PR00081">
    <property type="entry name" value="GDHRDH"/>
</dbReference>
<dbReference type="RefSeq" id="WP_132322901.1">
    <property type="nucleotide sequence ID" value="NZ_FWZT01000020.1"/>
</dbReference>
<evidence type="ECO:0000313" key="3">
    <source>
        <dbReference type="Proteomes" id="UP000192907"/>
    </source>
</evidence>
<proteinExistence type="inferred from homology"/>
<dbReference type="InterPro" id="IPR036291">
    <property type="entry name" value="NAD(P)-bd_dom_sf"/>
</dbReference>
<dbReference type="PANTHER" id="PTHR42879">
    <property type="entry name" value="3-OXOACYL-(ACYL-CARRIER-PROTEIN) REDUCTASE"/>
    <property type="match status" value="1"/>
</dbReference>